<comment type="caution">
    <text evidence="3">The sequence shown here is derived from an EMBL/GenBank/DDBJ whole genome shotgun (WGS) entry which is preliminary data.</text>
</comment>
<evidence type="ECO:0000256" key="1">
    <source>
        <dbReference type="PROSITE-ProRule" id="PRU00169"/>
    </source>
</evidence>
<organism evidence="3 4">
    <name type="scientific">Geoanaerobacter pelophilus</name>
    <dbReference type="NCBI Taxonomy" id="60036"/>
    <lineage>
        <taxon>Bacteria</taxon>
        <taxon>Pseudomonadati</taxon>
        <taxon>Thermodesulfobacteriota</taxon>
        <taxon>Desulfuromonadia</taxon>
        <taxon>Geobacterales</taxon>
        <taxon>Geobacteraceae</taxon>
        <taxon>Geoanaerobacter</taxon>
    </lineage>
</organism>
<dbReference type="AlphaFoldDB" id="A0AAW4KX30"/>
<name>A0AAW4KX30_9BACT</name>
<accession>A0AAW4KX30</accession>
<evidence type="ECO:0000259" key="2">
    <source>
        <dbReference type="PROSITE" id="PS50110"/>
    </source>
</evidence>
<proteinExistence type="predicted"/>
<feature type="domain" description="Response regulatory" evidence="2">
    <location>
        <begin position="5"/>
        <end position="133"/>
    </location>
</feature>
<dbReference type="PROSITE" id="PS50110">
    <property type="entry name" value="RESPONSE_REGULATORY"/>
    <property type="match status" value="1"/>
</dbReference>
<protein>
    <submittedName>
        <fullName evidence="3">Response regulator</fullName>
    </submittedName>
</protein>
<dbReference type="SMART" id="SM00448">
    <property type="entry name" value="REC"/>
    <property type="match status" value="1"/>
</dbReference>
<dbReference type="EMBL" id="JAHCVJ010000001">
    <property type="protein sequence ID" value="MBT0663274.1"/>
    <property type="molecule type" value="Genomic_DNA"/>
</dbReference>
<dbReference type="RefSeq" id="WP_214170026.1">
    <property type="nucleotide sequence ID" value="NZ_JAHCVJ010000001.1"/>
</dbReference>
<keyword evidence="1" id="KW-0597">Phosphoprotein</keyword>
<keyword evidence="4" id="KW-1185">Reference proteome</keyword>
<dbReference type="PANTHER" id="PTHR44520">
    <property type="entry name" value="RESPONSE REGULATOR RCP1-RELATED"/>
    <property type="match status" value="1"/>
</dbReference>
<dbReference type="GO" id="GO:0000160">
    <property type="term" value="P:phosphorelay signal transduction system"/>
    <property type="evidence" value="ECO:0007669"/>
    <property type="project" value="InterPro"/>
</dbReference>
<dbReference type="Proteomes" id="UP000811899">
    <property type="component" value="Unassembled WGS sequence"/>
</dbReference>
<evidence type="ECO:0000313" key="4">
    <source>
        <dbReference type="Proteomes" id="UP000811899"/>
    </source>
</evidence>
<dbReference type="InterPro" id="IPR011006">
    <property type="entry name" value="CheY-like_superfamily"/>
</dbReference>
<evidence type="ECO:0000313" key="3">
    <source>
        <dbReference type="EMBL" id="MBT0663274.1"/>
    </source>
</evidence>
<dbReference type="InterPro" id="IPR052893">
    <property type="entry name" value="TCS_response_regulator"/>
</dbReference>
<sequence length="137" mass="15265">MKKVKILLVEDNPDDEFLTTRILFKLGYSAIDVVHQGGEALEYLFGGERNFTSAVPVNKPDLILLDMRMPLIDGIEFLEAAHANLKTHEIPVVVISSSKQEKEVNRCLELGAKAFLYKPINSEEIGQAIANFCPAYS</sequence>
<dbReference type="SUPFAM" id="SSF52172">
    <property type="entry name" value="CheY-like"/>
    <property type="match status" value="1"/>
</dbReference>
<dbReference type="Gene3D" id="3.40.50.2300">
    <property type="match status" value="1"/>
</dbReference>
<dbReference type="Pfam" id="PF00072">
    <property type="entry name" value="Response_reg"/>
    <property type="match status" value="1"/>
</dbReference>
<reference evidence="3 4" key="1">
    <citation type="submission" date="2021-05" db="EMBL/GenBank/DDBJ databases">
        <title>The draft genome of Geobacter pelophilus DSM 12255.</title>
        <authorList>
            <person name="Xu Z."/>
            <person name="Masuda Y."/>
            <person name="Itoh H."/>
            <person name="Senoo K."/>
        </authorList>
    </citation>
    <scope>NUCLEOTIDE SEQUENCE [LARGE SCALE GENOMIC DNA]</scope>
    <source>
        <strain evidence="3 4">DSM 12255</strain>
    </source>
</reference>
<feature type="modified residue" description="4-aspartylphosphate" evidence="1">
    <location>
        <position position="66"/>
    </location>
</feature>
<gene>
    <name evidence="3" type="ORF">KI809_03080</name>
</gene>
<dbReference type="PANTHER" id="PTHR44520:SF1">
    <property type="entry name" value="TWO-COMPONENT SYSTEM REGULATORY PROTEIN"/>
    <property type="match status" value="1"/>
</dbReference>
<dbReference type="InterPro" id="IPR001789">
    <property type="entry name" value="Sig_transdc_resp-reg_receiver"/>
</dbReference>